<evidence type="ECO:0000256" key="1">
    <source>
        <dbReference type="ARBA" id="ARBA00010757"/>
    </source>
</evidence>
<name>A0A1T4NE55_9LACT</name>
<dbReference type="GO" id="GO:0006450">
    <property type="term" value="P:regulation of translational fidelity"/>
    <property type="evidence" value="ECO:0007669"/>
    <property type="project" value="InterPro"/>
</dbReference>
<comment type="function">
    <text evidence="3 6">Allows the formation of correctly charged Asn-tRNA(Asn) or Gln-tRNA(Gln) through the transamidation of misacylated Asp-tRNA(Asn) or Glu-tRNA(Gln) in organisms which lack either or both of asparaginyl-tRNA or glutaminyl-tRNA synthetases. The reaction takes place in the presence of glutamine and ATP through an activated phospho-Asp-tRNA(Asn) or phospho-Glu-tRNA(Gln).</text>
</comment>
<keyword evidence="6" id="KW-0067">ATP-binding</keyword>
<keyword evidence="6" id="KW-0436">Ligase</keyword>
<reference evidence="8" key="1">
    <citation type="submission" date="2017-02" db="EMBL/GenBank/DDBJ databases">
        <authorList>
            <person name="Varghese N."/>
            <person name="Submissions S."/>
        </authorList>
    </citation>
    <scope>NUCLEOTIDE SEQUENCE [LARGE SCALE GENOMIC DNA]</scope>
    <source>
        <strain evidence="8">DSM 15739</strain>
    </source>
</reference>
<evidence type="ECO:0000256" key="5">
    <source>
        <dbReference type="ARBA" id="ARBA00047913"/>
    </source>
</evidence>
<evidence type="ECO:0000256" key="2">
    <source>
        <dbReference type="ARBA" id="ARBA00011123"/>
    </source>
</evidence>
<keyword evidence="6" id="KW-0547">Nucleotide-binding</keyword>
<gene>
    <name evidence="6" type="primary">gatC</name>
    <name evidence="7" type="ORF">SAMN02746011_01721</name>
</gene>
<dbReference type="GO" id="GO:0006412">
    <property type="term" value="P:translation"/>
    <property type="evidence" value="ECO:0007669"/>
    <property type="project" value="UniProtKB-UniRule"/>
</dbReference>
<dbReference type="OrthoDB" id="9813938at2"/>
<organism evidence="7 8">
    <name type="scientific">Globicatella sulfidifaciens DSM 15739</name>
    <dbReference type="NCBI Taxonomy" id="1121925"/>
    <lineage>
        <taxon>Bacteria</taxon>
        <taxon>Bacillati</taxon>
        <taxon>Bacillota</taxon>
        <taxon>Bacilli</taxon>
        <taxon>Lactobacillales</taxon>
        <taxon>Aerococcaceae</taxon>
        <taxon>Globicatella</taxon>
    </lineage>
</organism>
<proteinExistence type="inferred from homology"/>
<comment type="catalytic activity">
    <reaction evidence="4 6">
        <text>L-aspartyl-tRNA(Asn) + L-glutamine + ATP + H2O = L-asparaginyl-tRNA(Asn) + L-glutamate + ADP + phosphate + 2 H(+)</text>
        <dbReference type="Rhea" id="RHEA:14513"/>
        <dbReference type="Rhea" id="RHEA-COMP:9674"/>
        <dbReference type="Rhea" id="RHEA-COMP:9677"/>
        <dbReference type="ChEBI" id="CHEBI:15377"/>
        <dbReference type="ChEBI" id="CHEBI:15378"/>
        <dbReference type="ChEBI" id="CHEBI:29985"/>
        <dbReference type="ChEBI" id="CHEBI:30616"/>
        <dbReference type="ChEBI" id="CHEBI:43474"/>
        <dbReference type="ChEBI" id="CHEBI:58359"/>
        <dbReference type="ChEBI" id="CHEBI:78515"/>
        <dbReference type="ChEBI" id="CHEBI:78516"/>
        <dbReference type="ChEBI" id="CHEBI:456216"/>
    </reaction>
</comment>
<dbReference type="PANTHER" id="PTHR15004">
    <property type="entry name" value="GLUTAMYL-TRNA(GLN) AMIDOTRANSFERASE SUBUNIT C, MITOCHONDRIAL"/>
    <property type="match status" value="1"/>
</dbReference>
<sequence>MTEREEIIRVANLSKLAFDDASLDTFAKEFNSIVELVEHLEEVETTGVKPTYHGNDLINVFREDEVIRGTEREAFLKNTKTSQDGFVKVPAIIESEEA</sequence>
<dbReference type="EC" id="6.3.5.-" evidence="6"/>
<dbReference type="HAMAP" id="MF_00122">
    <property type="entry name" value="GatC"/>
    <property type="match status" value="1"/>
</dbReference>
<evidence type="ECO:0000256" key="4">
    <source>
        <dbReference type="ARBA" id="ARBA00047380"/>
    </source>
</evidence>
<comment type="similarity">
    <text evidence="1 6">Belongs to the GatC family.</text>
</comment>
<dbReference type="AlphaFoldDB" id="A0A1T4NE55"/>
<keyword evidence="6" id="KW-0648">Protein biosynthesis</keyword>
<comment type="subunit">
    <text evidence="2 6">Heterotrimer of A, B and C subunits.</text>
</comment>
<dbReference type="RefSeq" id="WP_078756418.1">
    <property type="nucleotide sequence ID" value="NZ_FUWO01000018.1"/>
</dbReference>
<keyword evidence="7" id="KW-0808">Transferase</keyword>
<dbReference type="GO" id="GO:0050566">
    <property type="term" value="F:asparaginyl-tRNA synthase (glutamine-hydrolyzing) activity"/>
    <property type="evidence" value="ECO:0007669"/>
    <property type="project" value="RHEA"/>
</dbReference>
<dbReference type="EMBL" id="FUWO01000018">
    <property type="protein sequence ID" value="SJZ77395.1"/>
    <property type="molecule type" value="Genomic_DNA"/>
</dbReference>
<dbReference type="InterPro" id="IPR003837">
    <property type="entry name" value="GatC"/>
</dbReference>
<evidence type="ECO:0000313" key="7">
    <source>
        <dbReference type="EMBL" id="SJZ77395.1"/>
    </source>
</evidence>
<protein>
    <recommendedName>
        <fullName evidence="6">Aspartyl/glutamyl-tRNA(Asn/Gln) amidotransferase subunit C</fullName>
        <shortName evidence="6">Asp/Glu-ADT subunit C</shortName>
        <ecNumber evidence="6">6.3.5.-</ecNumber>
    </recommendedName>
</protein>
<comment type="catalytic activity">
    <reaction evidence="5 6">
        <text>L-glutamyl-tRNA(Gln) + L-glutamine + ATP + H2O = L-glutaminyl-tRNA(Gln) + L-glutamate + ADP + phosphate + H(+)</text>
        <dbReference type="Rhea" id="RHEA:17521"/>
        <dbReference type="Rhea" id="RHEA-COMP:9681"/>
        <dbReference type="Rhea" id="RHEA-COMP:9684"/>
        <dbReference type="ChEBI" id="CHEBI:15377"/>
        <dbReference type="ChEBI" id="CHEBI:15378"/>
        <dbReference type="ChEBI" id="CHEBI:29985"/>
        <dbReference type="ChEBI" id="CHEBI:30616"/>
        <dbReference type="ChEBI" id="CHEBI:43474"/>
        <dbReference type="ChEBI" id="CHEBI:58359"/>
        <dbReference type="ChEBI" id="CHEBI:78520"/>
        <dbReference type="ChEBI" id="CHEBI:78521"/>
        <dbReference type="ChEBI" id="CHEBI:456216"/>
    </reaction>
</comment>
<dbReference type="GO" id="GO:0016740">
    <property type="term" value="F:transferase activity"/>
    <property type="evidence" value="ECO:0007669"/>
    <property type="project" value="UniProtKB-KW"/>
</dbReference>
<dbReference type="STRING" id="1121925.SAMN02746011_01721"/>
<dbReference type="Gene3D" id="1.10.20.60">
    <property type="entry name" value="Glu-tRNAGln amidotransferase C subunit, N-terminal domain"/>
    <property type="match status" value="1"/>
</dbReference>
<dbReference type="Pfam" id="PF02686">
    <property type="entry name" value="GatC"/>
    <property type="match status" value="1"/>
</dbReference>
<dbReference type="GO" id="GO:0070681">
    <property type="term" value="P:glutaminyl-tRNAGln biosynthesis via transamidation"/>
    <property type="evidence" value="ECO:0007669"/>
    <property type="project" value="TreeGrafter"/>
</dbReference>
<evidence type="ECO:0000256" key="6">
    <source>
        <dbReference type="HAMAP-Rule" id="MF_00122"/>
    </source>
</evidence>
<dbReference type="GO" id="GO:0005524">
    <property type="term" value="F:ATP binding"/>
    <property type="evidence" value="ECO:0007669"/>
    <property type="project" value="UniProtKB-KW"/>
</dbReference>
<dbReference type="NCBIfam" id="TIGR00135">
    <property type="entry name" value="gatC"/>
    <property type="match status" value="1"/>
</dbReference>
<dbReference type="SUPFAM" id="SSF141000">
    <property type="entry name" value="Glu-tRNAGln amidotransferase C subunit"/>
    <property type="match status" value="1"/>
</dbReference>
<dbReference type="PANTHER" id="PTHR15004:SF0">
    <property type="entry name" value="GLUTAMYL-TRNA(GLN) AMIDOTRANSFERASE SUBUNIT C, MITOCHONDRIAL"/>
    <property type="match status" value="1"/>
</dbReference>
<evidence type="ECO:0000313" key="8">
    <source>
        <dbReference type="Proteomes" id="UP000189941"/>
    </source>
</evidence>
<dbReference type="Proteomes" id="UP000189941">
    <property type="component" value="Unassembled WGS sequence"/>
</dbReference>
<keyword evidence="8" id="KW-1185">Reference proteome</keyword>
<evidence type="ECO:0000256" key="3">
    <source>
        <dbReference type="ARBA" id="ARBA00024799"/>
    </source>
</evidence>
<accession>A0A1T4NE55</accession>
<dbReference type="GO" id="GO:0050567">
    <property type="term" value="F:glutaminyl-tRNA synthase (glutamine-hydrolyzing) activity"/>
    <property type="evidence" value="ECO:0007669"/>
    <property type="project" value="UniProtKB-UniRule"/>
</dbReference>
<dbReference type="InterPro" id="IPR036113">
    <property type="entry name" value="Asp/Glu-ADT_sf_sub_c"/>
</dbReference>